<accession>A0A5A7SFN2</accession>
<gene>
    <name evidence="7" type="ORF">FOY51_06675</name>
</gene>
<evidence type="ECO:0000313" key="7">
    <source>
        <dbReference type="EMBL" id="KAA0024384.1"/>
    </source>
</evidence>
<organism evidence="7 8">
    <name type="scientific">Antrihabitans cavernicola</name>
    <dbReference type="NCBI Taxonomy" id="2495913"/>
    <lineage>
        <taxon>Bacteria</taxon>
        <taxon>Bacillati</taxon>
        <taxon>Actinomycetota</taxon>
        <taxon>Actinomycetes</taxon>
        <taxon>Mycobacteriales</taxon>
        <taxon>Nocardiaceae</taxon>
        <taxon>Antrihabitans</taxon>
    </lineage>
</organism>
<proteinExistence type="inferred from homology"/>
<dbReference type="GO" id="GO:0008168">
    <property type="term" value="F:methyltransferase activity"/>
    <property type="evidence" value="ECO:0007669"/>
    <property type="project" value="UniProtKB-UniRule"/>
</dbReference>
<dbReference type="InterPro" id="IPR011610">
    <property type="entry name" value="SAM_mthyl_Trfase_ML2640-like"/>
</dbReference>
<dbReference type="PANTHER" id="PTHR43619:SF2">
    <property type="entry name" value="S-ADENOSYL-L-METHIONINE-DEPENDENT METHYLTRANSFERASES SUPERFAMILY PROTEIN"/>
    <property type="match status" value="1"/>
</dbReference>
<dbReference type="InterPro" id="IPR007213">
    <property type="entry name" value="Ppm1/Ppm2/Tcmp"/>
</dbReference>
<dbReference type="Proteomes" id="UP000322244">
    <property type="component" value="Unassembled WGS sequence"/>
</dbReference>
<reference evidence="7 8" key="1">
    <citation type="submission" date="2019-07" db="EMBL/GenBank/DDBJ databases">
        <title>Rhodococcus cavernicolus sp. nov., isolated from a cave.</title>
        <authorList>
            <person name="Lee S.D."/>
        </authorList>
    </citation>
    <scope>NUCLEOTIDE SEQUENCE [LARGE SCALE GENOMIC DNA]</scope>
    <source>
        <strain evidence="7 8">C1-24</strain>
    </source>
</reference>
<comment type="similarity">
    <text evidence="2 6">Belongs to the UPF0677 family.</text>
</comment>
<name>A0A5A7SFN2_9NOCA</name>
<dbReference type="InterPro" id="IPR029063">
    <property type="entry name" value="SAM-dependent_MTases_sf"/>
</dbReference>
<dbReference type="EMBL" id="VLNY01000002">
    <property type="protein sequence ID" value="KAA0024384.1"/>
    <property type="molecule type" value="Genomic_DNA"/>
</dbReference>
<dbReference type="Pfam" id="PF04072">
    <property type="entry name" value="LCM"/>
    <property type="match status" value="1"/>
</dbReference>
<protein>
    <recommendedName>
        <fullName evidence="6">S-adenosyl-L-methionine-dependent methyltransferase</fullName>
        <ecNumber evidence="6">2.1.1.-</ecNumber>
    </recommendedName>
</protein>
<dbReference type="AlphaFoldDB" id="A0A5A7SFN2"/>
<evidence type="ECO:0000256" key="2">
    <source>
        <dbReference type="ARBA" id="ARBA00008138"/>
    </source>
</evidence>
<dbReference type="EC" id="2.1.1.-" evidence="6"/>
<evidence type="ECO:0000313" key="8">
    <source>
        <dbReference type="Proteomes" id="UP000322244"/>
    </source>
</evidence>
<keyword evidence="3 6" id="KW-0489">Methyltransferase</keyword>
<keyword evidence="8" id="KW-1185">Reference proteome</keyword>
<dbReference type="GO" id="GO:0032259">
    <property type="term" value="P:methylation"/>
    <property type="evidence" value="ECO:0007669"/>
    <property type="project" value="UniProtKB-KW"/>
</dbReference>
<sequence length="284" mass="31177">MTGMQAQADSTAERTALWRAMHVQVDAAPHVVVDEIGLALADPGDDWTSRPDMDPVGTRPFRAAMVSRARFIEDLVVEHVDRGVAQYVILGSGLDTFAQRRPEIASRIQVFEVDQPEHQDWKRQRLIALGYGVPDWLHLVPVDFQTNADWWEQLLIAGFDPKRPAVVASAGVTMYLTKDVTAETLRRLAGLALGSTVAMTFLIPTELLDDADRSGLQASTEGARSSGTPFVSFYTPQEMLGIARDEGLVGARHVSGTELGERYFADRIDGLRPSSGENFLVANT</sequence>
<evidence type="ECO:0000256" key="6">
    <source>
        <dbReference type="RuleBase" id="RU362030"/>
    </source>
</evidence>
<evidence type="ECO:0000256" key="4">
    <source>
        <dbReference type="ARBA" id="ARBA00022679"/>
    </source>
</evidence>
<evidence type="ECO:0000256" key="1">
    <source>
        <dbReference type="ARBA" id="ARBA00003907"/>
    </source>
</evidence>
<dbReference type="Gene3D" id="3.40.50.150">
    <property type="entry name" value="Vaccinia Virus protein VP39"/>
    <property type="match status" value="1"/>
</dbReference>
<keyword evidence="4 7" id="KW-0808">Transferase</keyword>
<dbReference type="SUPFAM" id="SSF53335">
    <property type="entry name" value="S-adenosyl-L-methionine-dependent methyltransferases"/>
    <property type="match status" value="1"/>
</dbReference>
<dbReference type="OrthoDB" id="9806164at2"/>
<dbReference type="PANTHER" id="PTHR43619">
    <property type="entry name" value="S-ADENOSYL-L-METHIONINE-DEPENDENT METHYLTRANSFERASE YKTD-RELATED"/>
    <property type="match status" value="1"/>
</dbReference>
<keyword evidence="5 6" id="KW-0949">S-adenosyl-L-methionine</keyword>
<evidence type="ECO:0000256" key="5">
    <source>
        <dbReference type="ARBA" id="ARBA00022691"/>
    </source>
</evidence>
<dbReference type="NCBIfam" id="TIGR00027">
    <property type="entry name" value="mthyl_TIGR00027"/>
    <property type="match status" value="1"/>
</dbReference>
<comment type="function">
    <text evidence="1 6">Exhibits S-adenosyl-L-methionine-dependent methyltransferase activity.</text>
</comment>
<evidence type="ECO:0000256" key="3">
    <source>
        <dbReference type="ARBA" id="ARBA00022603"/>
    </source>
</evidence>
<comment type="caution">
    <text evidence="7">The sequence shown here is derived from an EMBL/GenBank/DDBJ whole genome shotgun (WGS) entry which is preliminary data.</text>
</comment>